<gene>
    <name evidence="2" type="ORF">BOTBODRAFT_282494</name>
</gene>
<reference evidence="3" key="1">
    <citation type="journal article" date="2014" name="Proc. Natl. Acad. Sci. U.S.A.">
        <title>Extensive sampling of basidiomycete genomes demonstrates inadequacy of the white-rot/brown-rot paradigm for wood decay fungi.</title>
        <authorList>
            <person name="Riley R."/>
            <person name="Salamov A.A."/>
            <person name="Brown D.W."/>
            <person name="Nagy L.G."/>
            <person name="Floudas D."/>
            <person name="Held B.W."/>
            <person name="Levasseur A."/>
            <person name="Lombard V."/>
            <person name="Morin E."/>
            <person name="Otillar R."/>
            <person name="Lindquist E.A."/>
            <person name="Sun H."/>
            <person name="LaButti K.M."/>
            <person name="Schmutz J."/>
            <person name="Jabbour D."/>
            <person name="Luo H."/>
            <person name="Baker S.E."/>
            <person name="Pisabarro A.G."/>
            <person name="Walton J.D."/>
            <person name="Blanchette R.A."/>
            <person name="Henrissat B."/>
            <person name="Martin F."/>
            <person name="Cullen D."/>
            <person name="Hibbett D.S."/>
            <person name="Grigoriev I.V."/>
        </authorList>
    </citation>
    <scope>NUCLEOTIDE SEQUENCE [LARGE SCALE GENOMIC DNA]</scope>
    <source>
        <strain evidence="3">FD-172 SS1</strain>
    </source>
</reference>
<dbReference type="Proteomes" id="UP000027195">
    <property type="component" value="Unassembled WGS sequence"/>
</dbReference>
<dbReference type="HOGENOM" id="CLU_1578263_0_0_1"/>
<feature type="region of interest" description="Disordered" evidence="1">
    <location>
        <begin position="147"/>
        <end position="169"/>
    </location>
</feature>
<protein>
    <submittedName>
        <fullName evidence="2">Uncharacterized protein</fullName>
    </submittedName>
</protein>
<dbReference type="AlphaFoldDB" id="A0A067MUP1"/>
<keyword evidence="3" id="KW-1185">Reference proteome</keyword>
<evidence type="ECO:0000313" key="3">
    <source>
        <dbReference type="Proteomes" id="UP000027195"/>
    </source>
</evidence>
<dbReference type="InParanoid" id="A0A067MUP1"/>
<accession>A0A067MUP1</accession>
<name>A0A067MUP1_BOTB1</name>
<dbReference type="EMBL" id="KL198031">
    <property type="protein sequence ID" value="KDQ15597.1"/>
    <property type="molecule type" value="Genomic_DNA"/>
</dbReference>
<evidence type="ECO:0000313" key="2">
    <source>
        <dbReference type="EMBL" id="KDQ15597.1"/>
    </source>
</evidence>
<sequence>MGGAIPLIRRRLHVAARATAFRHAMPGLRRRTQSAAAATVAVGAPTVTVAAAVPAPTSSASPLTSVPLPALASTSMSGLASGSGTAFHRVTATRGRVSLDHRMVHVADADIPASLTPAPPVPIPLASAHPAMDPGVRMRFTIEPRGQARQNRHLGTGEGGGARAHSASG</sequence>
<organism evidence="2 3">
    <name type="scientific">Botryobasidium botryosum (strain FD-172 SS1)</name>
    <dbReference type="NCBI Taxonomy" id="930990"/>
    <lineage>
        <taxon>Eukaryota</taxon>
        <taxon>Fungi</taxon>
        <taxon>Dikarya</taxon>
        <taxon>Basidiomycota</taxon>
        <taxon>Agaricomycotina</taxon>
        <taxon>Agaricomycetes</taxon>
        <taxon>Cantharellales</taxon>
        <taxon>Botryobasidiaceae</taxon>
        <taxon>Botryobasidium</taxon>
    </lineage>
</organism>
<proteinExistence type="predicted"/>
<evidence type="ECO:0000256" key="1">
    <source>
        <dbReference type="SAM" id="MobiDB-lite"/>
    </source>
</evidence>